<evidence type="ECO:0000313" key="2">
    <source>
        <dbReference type="EMBL" id="KAK9868828.1"/>
    </source>
</evidence>
<protein>
    <submittedName>
        <fullName evidence="2">Uncharacterized protein</fullName>
    </submittedName>
</protein>
<gene>
    <name evidence="2" type="ORF">WJX84_009757</name>
</gene>
<dbReference type="SUPFAM" id="SSF55729">
    <property type="entry name" value="Acyl-CoA N-acyltransferases (Nat)"/>
    <property type="match status" value="1"/>
</dbReference>
<organism evidence="2 3">
    <name type="scientific">Apatococcus fuscideae</name>
    <dbReference type="NCBI Taxonomy" id="2026836"/>
    <lineage>
        <taxon>Eukaryota</taxon>
        <taxon>Viridiplantae</taxon>
        <taxon>Chlorophyta</taxon>
        <taxon>core chlorophytes</taxon>
        <taxon>Trebouxiophyceae</taxon>
        <taxon>Chlorellales</taxon>
        <taxon>Chlorellaceae</taxon>
        <taxon>Apatococcus</taxon>
    </lineage>
</organism>
<dbReference type="Proteomes" id="UP001485043">
    <property type="component" value="Unassembled WGS sequence"/>
</dbReference>
<keyword evidence="3" id="KW-1185">Reference proteome</keyword>
<reference evidence="2 3" key="1">
    <citation type="journal article" date="2024" name="Nat. Commun.">
        <title>Phylogenomics reveals the evolutionary origins of lichenization in chlorophyte algae.</title>
        <authorList>
            <person name="Puginier C."/>
            <person name="Libourel C."/>
            <person name="Otte J."/>
            <person name="Skaloud P."/>
            <person name="Haon M."/>
            <person name="Grisel S."/>
            <person name="Petersen M."/>
            <person name="Berrin J.G."/>
            <person name="Delaux P.M."/>
            <person name="Dal Grande F."/>
            <person name="Keller J."/>
        </authorList>
    </citation>
    <scope>NUCLEOTIDE SEQUENCE [LARGE SCALE GENOMIC DNA]</scope>
    <source>
        <strain evidence="2 3">SAG 2523</strain>
    </source>
</reference>
<evidence type="ECO:0000313" key="3">
    <source>
        <dbReference type="Proteomes" id="UP001485043"/>
    </source>
</evidence>
<dbReference type="EMBL" id="JALJOV010000011">
    <property type="protein sequence ID" value="KAK9868828.1"/>
    <property type="molecule type" value="Genomic_DNA"/>
</dbReference>
<sequence>MQHASSTDCARHTISSRAGQLQVPPSSREQKTCCCSRKLTRKLKKRANGHALHAHPDLEASPAQAAHPPDTESEEMLLNLSVVRSINEVDAAEWDACALGSGEVNPFTLHSFFKSLEDSESAVRQTGWLPQHVLLKTGGAAPQLLACCPLYLKSHSYGEYVFDHSWAGYFSRSGQKYYPKLQSCVPFTPATGNRLLVRPEAYAPAITKALGKGLTDIADQMGVSSLHMTFNTEPEWQALGQVGFLKRNGIQYHWQNNGYSTFDDFLMDMKQSKRKNIRQERKHVKNSGLKIKRLSGDTLKPHHWDAFYNFYINTTDKKWGSAYLTRDFFDQLQASMPDRVLLVMAEDESGTAVAGALNLIGSRALFGRNWGCAWGCNVKFLHFELCYYQAIEAAIEMGLDRVEAGAQGEHKIQRGYVPSLTYSSHYFPDPTMKAVVNNFLQRESMQIDYTLEALTLEAPFKSNPASNTVDMPM</sequence>
<dbReference type="Pfam" id="PF04339">
    <property type="entry name" value="FemAB_like"/>
    <property type="match status" value="1"/>
</dbReference>
<dbReference type="PANTHER" id="PTHR47017:SF1">
    <property type="entry name" value="ACYL-COA"/>
    <property type="match status" value="1"/>
</dbReference>
<feature type="region of interest" description="Disordered" evidence="1">
    <location>
        <begin position="1"/>
        <end position="27"/>
    </location>
</feature>
<dbReference type="InterPro" id="IPR016181">
    <property type="entry name" value="Acyl_CoA_acyltransferase"/>
</dbReference>
<accession>A0AAW1TJS8</accession>
<dbReference type="InterPro" id="IPR007434">
    <property type="entry name" value="FemAB-like"/>
</dbReference>
<dbReference type="PANTHER" id="PTHR47017">
    <property type="entry name" value="ACYL-COA"/>
    <property type="match status" value="1"/>
</dbReference>
<comment type="caution">
    <text evidence="2">The sequence shown here is derived from an EMBL/GenBank/DDBJ whole genome shotgun (WGS) entry which is preliminary data.</text>
</comment>
<name>A0AAW1TJS8_9CHLO</name>
<dbReference type="AlphaFoldDB" id="A0AAW1TJS8"/>
<feature type="region of interest" description="Disordered" evidence="1">
    <location>
        <begin position="45"/>
        <end position="72"/>
    </location>
</feature>
<dbReference type="Gene3D" id="3.40.630.30">
    <property type="match status" value="1"/>
</dbReference>
<evidence type="ECO:0000256" key="1">
    <source>
        <dbReference type="SAM" id="MobiDB-lite"/>
    </source>
</evidence>
<proteinExistence type="predicted"/>